<feature type="compositionally biased region" description="Acidic residues" evidence="1">
    <location>
        <begin position="7"/>
        <end position="29"/>
    </location>
</feature>
<feature type="region of interest" description="Disordered" evidence="1">
    <location>
        <begin position="1"/>
        <end position="29"/>
    </location>
</feature>
<evidence type="ECO:0000313" key="3">
    <source>
        <dbReference type="EMBL" id="HGT40678.1"/>
    </source>
</evidence>
<dbReference type="EMBL" id="DSVQ01000018">
    <property type="protein sequence ID" value="HGT40678.1"/>
    <property type="molecule type" value="Genomic_DNA"/>
</dbReference>
<accession>A0A7C4LPA3</accession>
<sequence>MPSTAWNEDDSWIDDGDWPDESDGTTDSDLMECPYCGTEILADTPRCPACEHYLSDEDRPPEQRPPWLWIVVVICIVLVLAWLAEG</sequence>
<proteinExistence type="predicted"/>
<dbReference type="AlphaFoldDB" id="A0A7C4LPA3"/>
<name>A0A7C4LPA3_9PLAN</name>
<feature type="transmembrane region" description="Helical" evidence="2">
    <location>
        <begin position="67"/>
        <end position="84"/>
    </location>
</feature>
<keyword evidence="2" id="KW-0472">Membrane</keyword>
<keyword evidence="2" id="KW-1133">Transmembrane helix</keyword>
<evidence type="ECO:0008006" key="4">
    <source>
        <dbReference type="Google" id="ProtNLM"/>
    </source>
</evidence>
<comment type="caution">
    <text evidence="3">The sequence shown here is derived from an EMBL/GenBank/DDBJ whole genome shotgun (WGS) entry which is preliminary data.</text>
</comment>
<organism evidence="3">
    <name type="scientific">Schlesneria paludicola</name>
    <dbReference type="NCBI Taxonomy" id="360056"/>
    <lineage>
        <taxon>Bacteria</taxon>
        <taxon>Pseudomonadati</taxon>
        <taxon>Planctomycetota</taxon>
        <taxon>Planctomycetia</taxon>
        <taxon>Planctomycetales</taxon>
        <taxon>Planctomycetaceae</taxon>
        <taxon>Schlesneria</taxon>
    </lineage>
</organism>
<keyword evidence="2" id="KW-0812">Transmembrane</keyword>
<reference evidence="3" key="1">
    <citation type="journal article" date="2020" name="mSystems">
        <title>Genome- and Community-Level Interaction Insights into Carbon Utilization and Element Cycling Functions of Hydrothermarchaeota in Hydrothermal Sediment.</title>
        <authorList>
            <person name="Zhou Z."/>
            <person name="Liu Y."/>
            <person name="Xu W."/>
            <person name="Pan J."/>
            <person name="Luo Z.H."/>
            <person name="Li M."/>
        </authorList>
    </citation>
    <scope>NUCLEOTIDE SEQUENCE [LARGE SCALE GENOMIC DNA]</scope>
    <source>
        <strain evidence="3">SpSt-508</strain>
    </source>
</reference>
<evidence type="ECO:0000256" key="1">
    <source>
        <dbReference type="SAM" id="MobiDB-lite"/>
    </source>
</evidence>
<gene>
    <name evidence="3" type="ORF">ENS64_15650</name>
</gene>
<protein>
    <recommendedName>
        <fullName evidence="4">Zinc ribbon domain-containing protein</fullName>
    </recommendedName>
</protein>
<evidence type="ECO:0000256" key="2">
    <source>
        <dbReference type="SAM" id="Phobius"/>
    </source>
</evidence>